<proteinExistence type="predicted"/>
<dbReference type="SUPFAM" id="SSF55144">
    <property type="entry name" value="LigT-like"/>
    <property type="match status" value="1"/>
</dbReference>
<dbReference type="RefSeq" id="WP_221630528.1">
    <property type="nucleotide sequence ID" value="NZ_BAAAQC010000022.1"/>
</dbReference>
<protein>
    <submittedName>
        <fullName evidence="1">2'-5' RNA ligase</fullName>
    </submittedName>
</protein>
<gene>
    <name evidence="1" type="ORF">FHX52_1898</name>
</gene>
<dbReference type="InterPro" id="IPR009097">
    <property type="entry name" value="Cyclic_Pdiesterase"/>
</dbReference>
<organism evidence="1 2">
    <name type="scientific">Humibacillus xanthopallidus</name>
    <dbReference type="NCBI Taxonomy" id="412689"/>
    <lineage>
        <taxon>Bacteria</taxon>
        <taxon>Bacillati</taxon>
        <taxon>Actinomycetota</taxon>
        <taxon>Actinomycetes</taxon>
        <taxon>Micrococcales</taxon>
        <taxon>Intrasporangiaceae</taxon>
        <taxon>Humibacillus</taxon>
    </lineage>
</organism>
<dbReference type="PANTHER" id="PTHR40037:SF1">
    <property type="entry name" value="PHOSPHOESTERASE SAOUHSC_00951-RELATED"/>
    <property type="match status" value="1"/>
</dbReference>
<evidence type="ECO:0000313" key="2">
    <source>
        <dbReference type="Proteomes" id="UP000320085"/>
    </source>
</evidence>
<dbReference type="GO" id="GO:0016874">
    <property type="term" value="F:ligase activity"/>
    <property type="evidence" value="ECO:0007669"/>
    <property type="project" value="UniProtKB-KW"/>
</dbReference>
<dbReference type="EMBL" id="VFQF01000001">
    <property type="protein sequence ID" value="TQN48752.1"/>
    <property type="molecule type" value="Genomic_DNA"/>
</dbReference>
<evidence type="ECO:0000313" key="1">
    <source>
        <dbReference type="EMBL" id="TQN48752.1"/>
    </source>
</evidence>
<dbReference type="Proteomes" id="UP000320085">
    <property type="component" value="Unassembled WGS sequence"/>
</dbReference>
<reference evidence="1 2" key="1">
    <citation type="submission" date="2019-06" db="EMBL/GenBank/DDBJ databases">
        <title>Sequencing the genomes of 1000 actinobacteria strains.</title>
        <authorList>
            <person name="Klenk H.-P."/>
        </authorList>
    </citation>
    <scope>NUCLEOTIDE SEQUENCE [LARGE SCALE GENOMIC DNA]</scope>
    <source>
        <strain evidence="1 2">DSM 21776</strain>
    </source>
</reference>
<name>A0A543PXE6_9MICO</name>
<sequence length="176" mass="19225">MTSAPSTTIGVSIPVPEPHGEYLQARRADFGDPSAWDIPAHITLLPPTLVDEETYAAFLGHCRTVASAHAPFDVVLRGTGTFRPLSDVVFIQVAQGVSVCEALEVELRAGPVLRKLDFYYHPHVTVAHNVGEVALDRAFSELADYSVTFRVPAFHLYELGTDGVWRPVHEFELSGG</sequence>
<keyword evidence="1" id="KW-0436">Ligase</keyword>
<comment type="caution">
    <text evidence="1">The sequence shown here is derived from an EMBL/GenBank/DDBJ whole genome shotgun (WGS) entry which is preliminary data.</text>
</comment>
<accession>A0A543PXE6</accession>
<dbReference type="Pfam" id="PF13563">
    <property type="entry name" value="2_5_RNA_ligase2"/>
    <property type="match status" value="1"/>
</dbReference>
<dbReference type="Gene3D" id="3.90.1140.10">
    <property type="entry name" value="Cyclic phosphodiesterase"/>
    <property type="match status" value="1"/>
</dbReference>
<dbReference type="InterPro" id="IPR050580">
    <property type="entry name" value="2H_phosphoesterase_YjcG-like"/>
</dbReference>
<dbReference type="AlphaFoldDB" id="A0A543PXE6"/>
<dbReference type="PANTHER" id="PTHR40037">
    <property type="entry name" value="PHOSPHOESTERASE YJCG-RELATED"/>
    <property type="match status" value="1"/>
</dbReference>